<reference evidence="2 3" key="1">
    <citation type="journal article" date="2018" name="Front. Microbiol.">
        <title>Genome-Wide Analysis of Corynespora cassiicola Leaf Fall Disease Putative Effectors.</title>
        <authorList>
            <person name="Lopez D."/>
            <person name="Ribeiro S."/>
            <person name="Label P."/>
            <person name="Fumanal B."/>
            <person name="Venisse J.S."/>
            <person name="Kohler A."/>
            <person name="de Oliveira R.R."/>
            <person name="Labutti K."/>
            <person name="Lipzen A."/>
            <person name="Lail K."/>
            <person name="Bauer D."/>
            <person name="Ohm R.A."/>
            <person name="Barry K.W."/>
            <person name="Spatafora J."/>
            <person name="Grigoriev I.V."/>
            <person name="Martin F.M."/>
            <person name="Pujade-Renaud V."/>
        </authorList>
    </citation>
    <scope>NUCLEOTIDE SEQUENCE [LARGE SCALE GENOMIC DNA]</scope>
    <source>
        <strain evidence="2 3">Philippines</strain>
    </source>
</reference>
<dbReference type="SMART" id="SM00225">
    <property type="entry name" value="BTB"/>
    <property type="match status" value="1"/>
</dbReference>
<dbReference type="InterPro" id="IPR011333">
    <property type="entry name" value="SKP1/BTB/POZ_sf"/>
</dbReference>
<dbReference type="PANTHER" id="PTHR47843:SF2">
    <property type="entry name" value="BTB DOMAIN-CONTAINING PROTEIN"/>
    <property type="match status" value="1"/>
</dbReference>
<dbReference type="OrthoDB" id="194443at2759"/>
<protein>
    <recommendedName>
        <fullName evidence="1">BTB domain-containing protein</fullName>
    </recommendedName>
</protein>
<dbReference type="AlphaFoldDB" id="A0A2T2NBP0"/>
<gene>
    <name evidence="2" type="ORF">BS50DRAFT_130571</name>
</gene>
<dbReference type="EMBL" id="KZ678141">
    <property type="protein sequence ID" value="PSN62834.1"/>
    <property type="molecule type" value="Genomic_DNA"/>
</dbReference>
<dbReference type="Pfam" id="PF00651">
    <property type="entry name" value="BTB"/>
    <property type="match status" value="1"/>
</dbReference>
<proteinExistence type="predicted"/>
<dbReference type="PROSITE" id="PS50097">
    <property type="entry name" value="BTB"/>
    <property type="match status" value="1"/>
</dbReference>
<organism evidence="2 3">
    <name type="scientific">Corynespora cassiicola Philippines</name>
    <dbReference type="NCBI Taxonomy" id="1448308"/>
    <lineage>
        <taxon>Eukaryota</taxon>
        <taxon>Fungi</taxon>
        <taxon>Dikarya</taxon>
        <taxon>Ascomycota</taxon>
        <taxon>Pezizomycotina</taxon>
        <taxon>Dothideomycetes</taxon>
        <taxon>Pleosporomycetidae</taxon>
        <taxon>Pleosporales</taxon>
        <taxon>Corynesporascaceae</taxon>
        <taxon>Corynespora</taxon>
    </lineage>
</organism>
<dbReference type="STRING" id="1448308.A0A2T2NBP0"/>
<feature type="domain" description="BTB" evidence="1">
    <location>
        <begin position="36"/>
        <end position="105"/>
    </location>
</feature>
<dbReference type="SUPFAM" id="SSF54695">
    <property type="entry name" value="POZ domain"/>
    <property type="match status" value="1"/>
</dbReference>
<dbReference type="InterPro" id="IPR000210">
    <property type="entry name" value="BTB/POZ_dom"/>
</dbReference>
<evidence type="ECO:0000313" key="3">
    <source>
        <dbReference type="Proteomes" id="UP000240883"/>
    </source>
</evidence>
<accession>A0A2T2NBP0</accession>
<evidence type="ECO:0000313" key="2">
    <source>
        <dbReference type="EMBL" id="PSN62834.1"/>
    </source>
</evidence>
<sequence length="314" mass="35249">MRANSVTRIPTTLPPPYTSVTRNGGSIRTDAKNFSHTAELLVGPKQTRFLLHTSLLTSQSPYFRAALSGPFYESTTQSISLPDISLDTFELAVGWLYTGDVTPVPFKDGKPAYYSLLHLYIFADRFCFEALRNRVVDLISDLADSTNSVLTPSDTRILYDVLPATAPLRKLVLDLFAFKKTDKLLDTHADRWHAGFLRELCVRLKRPCEQSMQRHALRMWCPEAWHGTKACDHCRAVLPPRVGAVGCDECALAWCVRCVEEGVGMAGWEDGRGRGESVAKARKWEACKPWRGARCVVYHEHQETEVCGDVFMGH</sequence>
<keyword evidence="3" id="KW-1185">Reference proteome</keyword>
<dbReference type="PANTHER" id="PTHR47843">
    <property type="entry name" value="BTB DOMAIN-CONTAINING PROTEIN-RELATED"/>
    <property type="match status" value="1"/>
</dbReference>
<dbReference type="Proteomes" id="UP000240883">
    <property type="component" value="Unassembled WGS sequence"/>
</dbReference>
<dbReference type="Gene3D" id="3.30.710.10">
    <property type="entry name" value="Potassium Channel Kv1.1, Chain A"/>
    <property type="match status" value="1"/>
</dbReference>
<name>A0A2T2NBP0_CORCC</name>
<evidence type="ECO:0000259" key="1">
    <source>
        <dbReference type="PROSITE" id="PS50097"/>
    </source>
</evidence>